<sequence length="96" mass="10960">MPHDAERRRLQNAITQGARIVWTAHAKERSQERHISKLIAERVLRRGNIDQIEAPLNGDEAWRVVGTDNDGRRIGVVVTLKDDVCIIRIITVMALR</sequence>
<keyword evidence="2" id="KW-1185">Reference proteome</keyword>
<reference evidence="1 2" key="1">
    <citation type="submission" date="2018-01" db="EMBL/GenBank/DDBJ databases">
        <title>Draft Genome Sequence of Komagataeibacter maltaceti LMG 1529, a Vinegar Producing Acetic Acid Bacterium Isolated from Malt Vinegar Brewery Acetifiers.</title>
        <authorList>
            <person name="Zhang Q."/>
            <person name="Hollensteiner J."/>
            <person name="Poehlein A."/>
            <person name="Daniel R."/>
        </authorList>
    </citation>
    <scope>NUCLEOTIDE SEQUENCE [LARGE SCALE GENOMIC DNA]</scope>
    <source>
        <strain evidence="1 2">LMG 1529</strain>
    </source>
</reference>
<evidence type="ECO:0000313" key="1">
    <source>
        <dbReference type="EMBL" id="POF61337.1"/>
    </source>
</evidence>
<protein>
    <recommendedName>
        <fullName evidence="3">DUF4258 domain-containing protein</fullName>
    </recommendedName>
</protein>
<dbReference type="RefSeq" id="WP_167400175.1">
    <property type="nucleotide sequence ID" value="NZ_NKUE01000056.1"/>
</dbReference>
<evidence type="ECO:0000313" key="2">
    <source>
        <dbReference type="Proteomes" id="UP000237344"/>
    </source>
</evidence>
<gene>
    <name evidence="1" type="ORF">KMAL_30470</name>
</gene>
<comment type="caution">
    <text evidence="1">The sequence shown here is derived from an EMBL/GenBank/DDBJ whole genome shotgun (WGS) entry which is preliminary data.</text>
</comment>
<dbReference type="InterPro" id="IPR025354">
    <property type="entry name" value="DUF4258"/>
</dbReference>
<name>A0A2S3VXL3_9PROT</name>
<dbReference type="EMBL" id="POTC01000080">
    <property type="protein sequence ID" value="POF61337.1"/>
    <property type="molecule type" value="Genomic_DNA"/>
</dbReference>
<organism evidence="1 2">
    <name type="scientific">Novacetimonas maltaceti</name>
    <dbReference type="NCBI Taxonomy" id="1203393"/>
    <lineage>
        <taxon>Bacteria</taxon>
        <taxon>Pseudomonadati</taxon>
        <taxon>Pseudomonadota</taxon>
        <taxon>Alphaproteobacteria</taxon>
        <taxon>Acetobacterales</taxon>
        <taxon>Acetobacteraceae</taxon>
        <taxon>Novacetimonas</taxon>
    </lineage>
</organism>
<dbReference type="Proteomes" id="UP000237344">
    <property type="component" value="Unassembled WGS sequence"/>
</dbReference>
<dbReference type="Pfam" id="PF14076">
    <property type="entry name" value="DUF4258"/>
    <property type="match status" value="1"/>
</dbReference>
<evidence type="ECO:0008006" key="3">
    <source>
        <dbReference type="Google" id="ProtNLM"/>
    </source>
</evidence>
<dbReference type="AlphaFoldDB" id="A0A2S3VXL3"/>
<accession>A0A2S3VXL3</accession>
<proteinExistence type="predicted"/>